<dbReference type="RefSeq" id="WP_048666310.1">
    <property type="nucleotide sequence ID" value="NZ_AP025477.1"/>
</dbReference>
<evidence type="ECO:0000313" key="2">
    <source>
        <dbReference type="EMBL" id="CDT63986.1"/>
    </source>
</evidence>
<name>A0A822N6V3_9VIBR</name>
<evidence type="ECO:0000313" key="3">
    <source>
        <dbReference type="Proteomes" id="UP000049495"/>
    </source>
</evidence>
<reference evidence="3" key="1">
    <citation type="submission" date="2014-06" db="EMBL/GenBank/DDBJ databases">
        <authorList>
            <person name="Le Roux Frederique"/>
        </authorList>
    </citation>
    <scope>NUCLEOTIDE SEQUENCE [LARGE SCALE GENOMIC DNA]</scope>
    <source>
        <strain evidence="3">J5-5</strain>
    </source>
</reference>
<protein>
    <recommendedName>
        <fullName evidence="1">Phage tail fibre protein N-terminal domain-containing protein</fullName>
    </recommendedName>
</protein>
<dbReference type="Proteomes" id="UP000049495">
    <property type="component" value="Unassembled WGS sequence"/>
</dbReference>
<gene>
    <name evidence="2" type="ORF">VCR5J5_750071</name>
</gene>
<dbReference type="EMBL" id="CCJV01000139">
    <property type="protein sequence ID" value="CDT63986.1"/>
    <property type="molecule type" value="Genomic_DNA"/>
</dbReference>
<dbReference type="GO" id="GO:0019062">
    <property type="term" value="P:virion attachment to host cell"/>
    <property type="evidence" value="ECO:0007669"/>
    <property type="project" value="InterPro"/>
</dbReference>
<evidence type="ECO:0000259" key="1">
    <source>
        <dbReference type="Pfam" id="PF12571"/>
    </source>
</evidence>
<organism evidence="2 3">
    <name type="scientific">Vibrio crassostreae</name>
    <dbReference type="NCBI Taxonomy" id="246167"/>
    <lineage>
        <taxon>Bacteria</taxon>
        <taxon>Pseudomonadati</taxon>
        <taxon>Pseudomonadota</taxon>
        <taxon>Gammaproteobacteria</taxon>
        <taxon>Vibrionales</taxon>
        <taxon>Vibrionaceae</taxon>
        <taxon>Vibrio</taxon>
    </lineage>
</organism>
<comment type="caution">
    <text evidence="2">The sequence shown here is derived from an EMBL/GenBank/DDBJ whole genome shotgun (WGS) entry which is preliminary data.</text>
</comment>
<proteinExistence type="predicted"/>
<dbReference type="Pfam" id="PF03406">
    <property type="entry name" value="Phage_fiber_2"/>
    <property type="match status" value="1"/>
</dbReference>
<dbReference type="InterPro" id="IPR022225">
    <property type="entry name" value="Phage_tail_fibre_N"/>
</dbReference>
<sequence length="364" mass="39875">MSLGFAQEHTAVLTDKGKELLEAAYQSGQKLLIDQMSLGDANGSSVTPTPDVTHLVNEFGRQDINEGNTQEHWFNAIVYVDASRFAGHFINEFGLHDSDGNLIVYSSYPSTLIPSVDNQYVQIEIECSMDLYQASAVTINITPIIPHATELESGIARIATNAQVDDGTDDSAFVTVKKLLRRTATTLRSGVVQLSNSYQGQSESKAVTEKALKEGLGSVYSPDNLPPLILKMTRLYPDDLTMSLLPIGQMPRPEWVMPASASKVKFINIQTKVTTSEPINLYLKIYCHDSESGGSRYPSAHTHVYFSVPSFTTVYGVYNNFIVPITLADGGTPKRLSFATGNYGPNSNVVSKFEVTIDAVWESE</sequence>
<dbReference type="Pfam" id="PF12571">
    <property type="entry name" value="Phage_tail_fib"/>
    <property type="match status" value="1"/>
</dbReference>
<dbReference type="AlphaFoldDB" id="A0A822N6V3"/>
<feature type="domain" description="Phage tail fibre protein N-terminal" evidence="1">
    <location>
        <begin position="6"/>
        <end position="144"/>
    </location>
</feature>
<dbReference type="InterPro" id="IPR005068">
    <property type="entry name" value="Phage_lambda_Stf-r2"/>
</dbReference>
<accession>A0A822N6V3</accession>
<dbReference type="GeneID" id="93902552"/>
<dbReference type="GO" id="GO:0046718">
    <property type="term" value="P:symbiont entry into host cell"/>
    <property type="evidence" value="ECO:0007669"/>
    <property type="project" value="InterPro"/>
</dbReference>